<dbReference type="Proteomes" id="UP000006860">
    <property type="component" value="Chromosome"/>
</dbReference>
<gene>
    <name evidence="1" type="ordered locus">Plabr_1886</name>
</gene>
<dbReference type="EMBL" id="CP002546">
    <property type="protein sequence ID" value="ADY59495.1"/>
    <property type="molecule type" value="Genomic_DNA"/>
</dbReference>
<keyword evidence="2" id="KW-1185">Reference proteome</keyword>
<evidence type="ECO:0000313" key="1">
    <source>
        <dbReference type="EMBL" id="ADY59495.1"/>
    </source>
</evidence>
<proteinExistence type="predicted"/>
<organism evidence="1 2">
    <name type="scientific">Rubinisphaera brasiliensis (strain ATCC 49424 / DSM 5305 / JCM 21570 / IAM 15109 / NBRC 103401 / IFAM 1448)</name>
    <name type="common">Planctomyces brasiliensis</name>
    <dbReference type="NCBI Taxonomy" id="756272"/>
    <lineage>
        <taxon>Bacteria</taxon>
        <taxon>Pseudomonadati</taxon>
        <taxon>Planctomycetota</taxon>
        <taxon>Planctomycetia</taxon>
        <taxon>Planctomycetales</taxon>
        <taxon>Planctomycetaceae</taxon>
        <taxon>Rubinisphaera</taxon>
    </lineage>
</organism>
<dbReference type="OrthoDB" id="9920794at2"/>
<dbReference type="KEGG" id="pbs:Plabr_1886"/>
<evidence type="ECO:0000313" key="2">
    <source>
        <dbReference type="Proteomes" id="UP000006860"/>
    </source>
</evidence>
<dbReference type="AlphaFoldDB" id="F0SH10"/>
<reference evidence="2" key="1">
    <citation type="submission" date="2011-02" db="EMBL/GenBank/DDBJ databases">
        <title>The complete genome of Planctomyces brasiliensis DSM 5305.</title>
        <authorList>
            <person name="Lucas S."/>
            <person name="Copeland A."/>
            <person name="Lapidus A."/>
            <person name="Bruce D."/>
            <person name="Goodwin L."/>
            <person name="Pitluck S."/>
            <person name="Kyrpides N."/>
            <person name="Mavromatis K."/>
            <person name="Pagani I."/>
            <person name="Ivanova N."/>
            <person name="Ovchinnikova G."/>
            <person name="Lu M."/>
            <person name="Detter J.C."/>
            <person name="Han C."/>
            <person name="Land M."/>
            <person name="Hauser L."/>
            <person name="Markowitz V."/>
            <person name="Cheng J.-F."/>
            <person name="Hugenholtz P."/>
            <person name="Woyke T."/>
            <person name="Wu D."/>
            <person name="Tindall B."/>
            <person name="Pomrenke H.G."/>
            <person name="Brambilla E."/>
            <person name="Klenk H.-P."/>
            <person name="Eisen J.A."/>
        </authorList>
    </citation>
    <scope>NUCLEOTIDE SEQUENCE [LARGE SCALE GENOMIC DNA]</scope>
    <source>
        <strain evidence="2">ATCC 49424 / DSM 5305 / JCM 21570 / NBRC 103401 / IFAM 1448</strain>
    </source>
</reference>
<sequence>MDPTNLPRFCQFAVIFATILVTSICFAGAPSTLEFTVQGPFPEELHGPPVGVYVGELLQSGRKRFEVQASHDEIATVEHFSTLGREQKLTVSLAFQFQGESQLRKIDVNVELLNAAGNVIASDSSAVSDARLVKATNYLGVWTRPLSRNHESFSFDELDIATVASIRVTMRNVVQSGPVRPSSALK</sequence>
<protein>
    <submittedName>
        <fullName evidence="1">Uncharacterized protein</fullName>
    </submittedName>
</protein>
<name>F0SH10_RUBBR</name>
<accession>F0SH10</accession>
<dbReference type="RefSeq" id="WP_013628222.1">
    <property type="nucleotide sequence ID" value="NC_015174.1"/>
</dbReference>
<dbReference type="HOGENOM" id="CLU_1453406_0_0_0"/>